<keyword evidence="6" id="KW-0648">Protein biosynthesis</keyword>
<evidence type="ECO:0000313" key="6">
    <source>
        <dbReference type="EMBL" id="KJE24762.1"/>
    </source>
</evidence>
<dbReference type="PANTHER" id="PTHR43261">
    <property type="entry name" value="TRANSLATION ELONGATION FACTOR G-RELATED"/>
    <property type="match status" value="1"/>
</dbReference>
<dbReference type="FunFam" id="3.30.70.240:FF:000001">
    <property type="entry name" value="Elongation factor G"/>
    <property type="match status" value="1"/>
</dbReference>
<dbReference type="SMART" id="SM00889">
    <property type="entry name" value="EFG_IV"/>
    <property type="match status" value="1"/>
</dbReference>
<dbReference type="SUPFAM" id="SSF50447">
    <property type="entry name" value="Translation proteins"/>
    <property type="match status" value="1"/>
</dbReference>
<dbReference type="InterPro" id="IPR053905">
    <property type="entry name" value="EF-G-like_DII"/>
</dbReference>
<dbReference type="Proteomes" id="UP000032545">
    <property type="component" value="Unassembled WGS sequence"/>
</dbReference>
<dbReference type="CDD" id="cd01434">
    <property type="entry name" value="EFG_mtEFG1_IV"/>
    <property type="match status" value="1"/>
</dbReference>
<accession>A0A0D8BMY4</accession>
<dbReference type="PATRIC" id="fig|1502723.3.peg.3339"/>
<comment type="caution">
    <text evidence="6">The sequence shown here is derived from an EMBL/GenBank/DDBJ whole genome shotgun (WGS) entry which is preliminary data.</text>
</comment>
<dbReference type="Gene3D" id="3.30.70.870">
    <property type="entry name" value="Elongation Factor G (Translational Gtpase), domain 3"/>
    <property type="match status" value="1"/>
</dbReference>
<dbReference type="RefSeq" id="WP_044883557.1">
    <property type="nucleotide sequence ID" value="NZ_JYFN01000004.1"/>
</dbReference>
<keyword evidence="6" id="KW-0251">Elongation factor</keyword>
<feature type="region of interest" description="Disordered" evidence="3">
    <location>
        <begin position="265"/>
        <end position="291"/>
    </location>
</feature>
<dbReference type="NCBIfam" id="NF009377">
    <property type="entry name" value="PRK12740.1-1"/>
    <property type="match status" value="1"/>
</dbReference>
<gene>
    <name evidence="6" type="ORF">FF36_00769</name>
</gene>
<name>A0A0D8BMY4_9ACTN</name>
<dbReference type="GO" id="GO:0032790">
    <property type="term" value="P:ribosome disassembly"/>
    <property type="evidence" value="ECO:0007669"/>
    <property type="project" value="TreeGrafter"/>
</dbReference>
<dbReference type="InterPro" id="IPR020568">
    <property type="entry name" value="Ribosomal_Su5_D2-typ_SF"/>
</dbReference>
<dbReference type="FunFam" id="3.30.230.10:FF:000003">
    <property type="entry name" value="Elongation factor G"/>
    <property type="match status" value="1"/>
</dbReference>
<feature type="compositionally biased region" description="Basic and acidic residues" evidence="3">
    <location>
        <begin position="266"/>
        <end position="288"/>
    </location>
</feature>
<keyword evidence="2" id="KW-0342">GTP-binding</keyword>
<dbReference type="SMART" id="SM00838">
    <property type="entry name" value="EFG_C"/>
    <property type="match status" value="1"/>
</dbReference>
<dbReference type="SUPFAM" id="SSF54211">
    <property type="entry name" value="Ribosomal protein S5 domain 2-like"/>
    <property type="match status" value="1"/>
</dbReference>
<evidence type="ECO:0000256" key="3">
    <source>
        <dbReference type="SAM" id="MobiDB-lite"/>
    </source>
</evidence>
<dbReference type="AlphaFoldDB" id="A0A0D8BMY4"/>
<dbReference type="SUPFAM" id="SSF54980">
    <property type="entry name" value="EF-G C-terminal domain-like"/>
    <property type="match status" value="2"/>
</dbReference>
<dbReference type="InterPro" id="IPR000795">
    <property type="entry name" value="T_Tr_GTP-bd_dom"/>
</dbReference>
<dbReference type="CDD" id="cd03713">
    <property type="entry name" value="EFG_mtEFG_C"/>
    <property type="match status" value="1"/>
</dbReference>
<dbReference type="InterPro" id="IPR047872">
    <property type="entry name" value="EFG_IV"/>
</dbReference>
<keyword evidence="1" id="KW-0547">Nucleotide-binding</keyword>
<evidence type="ECO:0000259" key="5">
    <source>
        <dbReference type="SMART" id="SM00889"/>
    </source>
</evidence>
<dbReference type="Gene3D" id="3.30.70.240">
    <property type="match status" value="1"/>
</dbReference>
<dbReference type="GO" id="GO:0003746">
    <property type="term" value="F:translation elongation factor activity"/>
    <property type="evidence" value="ECO:0007669"/>
    <property type="project" value="UniProtKB-KW"/>
</dbReference>
<dbReference type="Gene3D" id="2.40.30.10">
    <property type="entry name" value="Translation factors"/>
    <property type="match status" value="1"/>
</dbReference>
<dbReference type="Pfam" id="PF03764">
    <property type="entry name" value="EFG_IV"/>
    <property type="match status" value="1"/>
</dbReference>
<organism evidence="6 7">
    <name type="scientific">Frankia torreyi</name>
    <dbReference type="NCBI Taxonomy" id="1856"/>
    <lineage>
        <taxon>Bacteria</taxon>
        <taxon>Bacillati</taxon>
        <taxon>Actinomycetota</taxon>
        <taxon>Actinomycetes</taxon>
        <taxon>Frankiales</taxon>
        <taxon>Frankiaceae</taxon>
        <taxon>Frankia</taxon>
    </lineage>
</organism>
<dbReference type="InterPro" id="IPR035649">
    <property type="entry name" value="EFG_V"/>
</dbReference>
<dbReference type="InterPro" id="IPR009022">
    <property type="entry name" value="EFG_III"/>
</dbReference>
<dbReference type="InterPro" id="IPR027417">
    <property type="entry name" value="P-loop_NTPase"/>
</dbReference>
<dbReference type="SUPFAM" id="SSF52540">
    <property type="entry name" value="P-loop containing nucleoside triphosphate hydrolases"/>
    <property type="match status" value="1"/>
</dbReference>
<dbReference type="InterPro" id="IPR000640">
    <property type="entry name" value="EFG_V-like"/>
</dbReference>
<dbReference type="OrthoDB" id="9801472at2"/>
<dbReference type="PRINTS" id="PR00315">
    <property type="entry name" value="ELONGATNFCT"/>
</dbReference>
<dbReference type="GO" id="GO:0003924">
    <property type="term" value="F:GTPase activity"/>
    <property type="evidence" value="ECO:0007669"/>
    <property type="project" value="InterPro"/>
</dbReference>
<sequence length="737" mass="77760">MSTASCDVRNVVLVGHTGAGKTALVDRLLATAGPPERQNGDYQLAHTSYVGHADPDHRPSRSVSLSLCSVSHRGLTINLLDTPGYPDFVGELRAGLRAADAALFVVSAVDGVDGATGLLWTECAEVGMPRAIAITHLDQARADFTAAVEECQRAFGTGVLPAWLPSRAAGGGVRMTGLLTGRIVEYGRGGRRTSAAESGRSDVRHAAARAALVEGIIAESEDETLLDRYLSGADPDPNLLLADLEKAVARGTFFPVLPIGLLAEQGTDHERDSNRRDSNQRDRDERGPARAGGFGSAELLDLFVQGFPAPAEHPLPALTRPDGTACDPGTGDPAGPLVAEVVKTTTDPYVGRMSVVRVFSGTLRPDDPVHVSGHGRAAAGHADHDDDERVGALSRPYGSVLHSVPDCPAGGICVVTKLATAETGDTLSSLDDPRHLPAWTMPEPLLPIAIRARGRADEDRLATALSRLAIEDPTLRVVQDPETAQLVLWSMGEAHAESVLERLAQRYGATVDRVPTVIPLRETLRAPARGLGRQVKQSGGHGQYAVCQIEVEPLPPGSGFEFVDEVVGGAIPRSFIPSVEKGVRAQMAQGVRAGHPLTDLRVRLVDGKSHSVDSSDMAFQIAGGLALRDAVRSGGVVVLEPVLAVDVSVPDEFVGTVVSDLSTRRGRVVGMDPVPPAPGSASSFAATRTIVHAEVPESEMSRYAVELRSLSHGTGSFHRQPHGYEPMPPRLADSLLG</sequence>
<dbReference type="Pfam" id="PF14492">
    <property type="entry name" value="EFG_III"/>
    <property type="match status" value="1"/>
</dbReference>
<reference evidence="7" key="1">
    <citation type="submission" date="2015-02" db="EMBL/GenBank/DDBJ databases">
        <title>Draft Genome of Frankia sp. CpI1-S.</title>
        <authorList>
            <person name="Oshone R.T."/>
            <person name="Ngom M."/>
            <person name="Ghodhbane-Gtari F."/>
            <person name="Gtari M."/>
            <person name="Morris K."/>
            <person name="Thomas K."/>
            <person name="Sen A."/>
            <person name="Tisa L.S."/>
        </authorList>
    </citation>
    <scope>NUCLEOTIDE SEQUENCE [LARGE SCALE GENOMIC DNA]</scope>
    <source>
        <strain evidence="7">CpI1-S</strain>
    </source>
</reference>
<dbReference type="EMBL" id="JYFN01000004">
    <property type="protein sequence ID" value="KJE24762.1"/>
    <property type="molecule type" value="Genomic_DNA"/>
</dbReference>
<dbReference type="PANTHER" id="PTHR43261:SF6">
    <property type="entry name" value="ELONGATION FACTOR G-LIKE PROTEIN"/>
    <property type="match status" value="1"/>
</dbReference>
<dbReference type="InterPro" id="IPR014721">
    <property type="entry name" value="Ribsml_uS5_D2-typ_fold_subgr"/>
</dbReference>
<feature type="domain" description="Translation elongation factor EFG/EF2" evidence="5">
    <location>
        <begin position="517"/>
        <end position="635"/>
    </location>
</feature>
<evidence type="ECO:0000256" key="2">
    <source>
        <dbReference type="ARBA" id="ARBA00023134"/>
    </source>
</evidence>
<dbReference type="InterPro" id="IPR035647">
    <property type="entry name" value="EFG_III/V"/>
</dbReference>
<evidence type="ECO:0000259" key="4">
    <source>
        <dbReference type="SMART" id="SM00838"/>
    </source>
</evidence>
<reference evidence="6 7" key="2">
    <citation type="journal article" date="2016" name="Genome Announc.">
        <title>Permanent Draft Genome Sequences for Two Variants of Frankia sp. Strain CpI1, the First Frankia Strain Isolated from Root Nodules of Comptonia peregrina.</title>
        <authorList>
            <person name="Oshone R."/>
            <person name="Hurst S.G.IV."/>
            <person name="Abebe-Akele F."/>
            <person name="Simpson S."/>
            <person name="Morris K."/>
            <person name="Thomas W.K."/>
            <person name="Tisa L.S."/>
        </authorList>
    </citation>
    <scope>NUCLEOTIDE SEQUENCE [LARGE SCALE GENOMIC DNA]</scope>
    <source>
        <strain evidence="7">CpI1-S</strain>
    </source>
</reference>
<feature type="region of interest" description="Disordered" evidence="3">
    <location>
        <begin position="714"/>
        <end position="737"/>
    </location>
</feature>
<dbReference type="InterPro" id="IPR005517">
    <property type="entry name" value="Transl_elong_EFG/EF2_IV"/>
</dbReference>
<dbReference type="Gene3D" id="3.40.50.300">
    <property type="entry name" value="P-loop containing nucleotide triphosphate hydrolases"/>
    <property type="match status" value="1"/>
</dbReference>
<dbReference type="InterPro" id="IPR009000">
    <property type="entry name" value="Transl_B-barrel_sf"/>
</dbReference>
<dbReference type="Gene3D" id="3.30.230.10">
    <property type="match status" value="1"/>
</dbReference>
<dbReference type="Pfam" id="PF22042">
    <property type="entry name" value="EF-G_D2"/>
    <property type="match status" value="1"/>
</dbReference>
<evidence type="ECO:0000313" key="7">
    <source>
        <dbReference type="Proteomes" id="UP000032545"/>
    </source>
</evidence>
<proteinExistence type="predicted"/>
<feature type="domain" description="Elongation factor EFG" evidence="4">
    <location>
        <begin position="637"/>
        <end position="735"/>
    </location>
</feature>
<dbReference type="CDD" id="cd16262">
    <property type="entry name" value="EFG_III"/>
    <property type="match status" value="1"/>
</dbReference>
<protein>
    <submittedName>
        <fullName evidence="6">Translation elongation factor 2 (EF-2/EF-G)</fullName>
    </submittedName>
</protein>
<dbReference type="Pfam" id="PF00679">
    <property type="entry name" value="EFG_C"/>
    <property type="match status" value="1"/>
</dbReference>
<dbReference type="GO" id="GO:0005525">
    <property type="term" value="F:GTP binding"/>
    <property type="evidence" value="ECO:0007669"/>
    <property type="project" value="UniProtKB-KW"/>
</dbReference>
<evidence type="ECO:0000256" key="1">
    <source>
        <dbReference type="ARBA" id="ARBA00022741"/>
    </source>
</evidence>
<keyword evidence="7" id="KW-1185">Reference proteome</keyword>
<dbReference type="InterPro" id="IPR041095">
    <property type="entry name" value="EFG_II"/>
</dbReference>
<dbReference type="Pfam" id="PF00009">
    <property type="entry name" value="GTP_EFTU"/>
    <property type="match status" value="1"/>
</dbReference>